<feature type="transmembrane region" description="Helical" evidence="1">
    <location>
        <begin position="149"/>
        <end position="168"/>
    </location>
</feature>
<feature type="transmembrane region" description="Helical" evidence="1">
    <location>
        <begin position="258"/>
        <end position="282"/>
    </location>
</feature>
<dbReference type="Proteomes" id="UP000283530">
    <property type="component" value="Unassembled WGS sequence"/>
</dbReference>
<dbReference type="PANTHER" id="PTHR35307:SF3">
    <property type="entry name" value="DUF4220 DOMAIN-CONTAINING PROTEIN"/>
    <property type="match status" value="1"/>
</dbReference>
<accession>A0A3S3MKQ0</accession>
<evidence type="ECO:0000313" key="2">
    <source>
        <dbReference type="EMBL" id="RWR78207.1"/>
    </source>
</evidence>
<keyword evidence="1" id="KW-0472">Membrane</keyword>
<name>A0A3S3MKQ0_9MAGN</name>
<keyword evidence="1" id="KW-0812">Transmembrane</keyword>
<feature type="transmembrane region" description="Helical" evidence="1">
    <location>
        <begin position="117"/>
        <end position="143"/>
    </location>
</feature>
<feature type="transmembrane region" description="Helical" evidence="1">
    <location>
        <begin position="19"/>
        <end position="40"/>
    </location>
</feature>
<dbReference type="PANTHER" id="PTHR35307">
    <property type="entry name" value="PROTEIN, PUTATIVE-RELATED"/>
    <property type="match status" value="1"/>
</dbReference>
<comment type="caution">
    <text evidence="2">The sequence shown here is derived from an EMBL/GenBank/DDBJ whole genome shotgun (WGS) entry which is preliminary data.</text>
</comment>
<dbReference type="EMBL" id="QPKB01000002">
    <property type="protein sequence ID" value="RWR78207.1"/>
    <property type="molecule type" value="Genomic_DNA"/>
</dbReference>
<sequence length="1007" mass="113620">MSSLCNVDSSKFSEPLPWIGLYIAGASFLCSLLMGLDTFLGFRSRKLWFPCRFFSLNATSLTLLSVATKLPVDLNTSMPRAQDQLTKLSGTVLICTVMGNFMTSLGTMDGSEMMANIVALGILVVTVIINIGIQMGTGVIYVFLPEHAVIMFLMLVLLVMLCSTAIMIPPAKNLLKEQYFQKRSSDEELRKFDEKLRKHVEKHWMIAHTSSPQYVVGRSATCTASGAFCLLGGLILLQATVRSFIMRSLAFCDSKSDYTWSITLVLISQAIAIGVGTIAPVIRLFNVISFRSPKGKFKVEKYWVQKLVEWKQSPLPFHFSSRGLRKISHFSRNQILNVFMGMQYAVVIVSKLIRLSLSGLSCCCKRLGSSESGSNESLRGHVLHLDGEEDLVQLIMTNGYEDTEHWIRRGKNNTPEYFERLLMKPTNSEGFQGVVDFNSTKVALFGTEEPSQNCWALPIVTLTSIAIAIAPPSFGKDVIQLRCGVHESLKYIRLIEEFLDDRGLINMRKAADIFWLDIDTNDRWLGEDLKKLALEKSADRILEELARSMKKYVLGYTNSKEKENDPRDWPAKVLAANLMYKICRTILLRKLGDADRMFTWIQKKIADIVGACLTNLPRVIYMKCICCAMESKEESVRDAAYLLGETEEILIKLEIGSYPNCKEHIDSWISSDMEEQRQLPSSSNNNSSSCIADSLPTTISFTTNPGVGIAFRQFLQVRNDYGHVPVQFHGQRSPFARFGPPEADFLSFKLKYRVKPTFQLYDESGSRNRVPITTNPGVGISFRQFLQVTSDYGHVPVQFHGQRSPFARFGPPEADFLSFKLKYRVKPTFQHYDESGSRNRVPSVPATLRHEESGVGIAFRQFLEVTNEYGHVPVQFHGQRSPFARFGPPEADFLSFKVNFTTNPGVGIAFRQFLQVTNDYGHVPLEFHGITTNPGVGIAFRQFLQVRNDYGHVPVQFHGQRTPFARFGPPEADFLSFKLKYPFKPTFQPYEESRSRNRVPSVPASHE</sequence>
<proteinExistence type="predicted"/>
<keyword evidence="3" id="KW-1185">Reference proteome</keyword>
<organism evidence="2 3">
    <name type="scientific">Cinnamomum micranthum f. kanehirae</name>
    <dbReference type="NCBI Taxonomy" id="337451"/>
    <lineage>
        <taxon>Eukaryota</taxon>
        <taxon>Viridiplantae</taxon>
        <taxon>Streptophyta</taxon>
        <taxon>Embryophyta</taxon>
        <taxon>Tracheophyta</taxon>
        <taxon>Spermatophyta</taxon>
        <taxon>Magnoliopsida</taxon>
        <taxon>Magnoliidae</taxon>
        <taxon>Laurales</taxon>
        <taxon>Lauraceae</taxon>
        <taxon>Cinnamomum</taxon>
    </lineage>
</organism>
<protein>
    <submittedName>
        <fullName evidence="2">Uncharacterized protein</fullName>
    </submittedName>
</protein>
<keyword evidence="1" id="KW-1133">Transmembrane helix</keyword>
<dbReference type="OrthoDB" id="1915303at2759"/>
<feature type="transmembrane region" description="Helical" evidence="1">
    <location>
        <begin position="88"/>
        <end position="105"/>
    </location>
</feature>
<evidence type="ECO:0000313" key="3">
    <source>
        <dbReference type="Proteomes" id="UP000283530"/>
    </source>
</evidence>
<reference evidence="2 3" key="1">
    <citation type="journal article" date="2019" name="Nat. Plants">
        <title>Stout camphor tree genome fills gaps in understanding of flowering plant genome evolution.</title>
        <authorList>
            <person name="Chaw S.M."/>
            <person name="Liu Y.C."/>
            <person name="Wu Y.W."/>
            <person name="Wang H.Y."/>
            <person name="Lin C.I."/>
            <person name="Wu C.S."/>
            <person name="Ke H.M."/>
            <person name="Chang L.Y."/>
            <person name="Hsu C.Y."/>
            <person name="Yang H.T."/>
            <person name="Sudianto E."/>
            <person name="Hsu M.H."/>
            <person name="Wu K.P."/>
            <person name="Wang L.N."/>
            <person name="Leebens-Mack J.H."/>
            <person name="Tsai I.J."/>
        </authorList>
    </citation>
    <scope>NUCLEOTIDE SEQUENCE [LARGE SCALE GENOMIC DNA]</scope>
    <source>
        <strain evidence="3">cv. Chaw 1501</strain>
        <tissue evidence="2">Young leaves</tissue>
    </source>
</reference>
<feature type="transmembrane region" description="Helical" evidence="1">
    <location>
        <begin position="215"/>
        <end position="238"/>
    </location>
</feature>
<dbReference type="AlphaFoldDB" id="A0A3S3MKQ0"/>
<gene>
    <name evidence="2" type="ORF">CKAN_00673000</name>
</gene>
<evidence type="ECO:0000256" key="1">
    <source>
        <dbReference type="SAM" id="Phobius"/>
    </source>
</evidence>